<protein>
    <submittedName>
        <fullName evidence="1">Uncharacterized protein</fullName>
    </submittedName>
</protein>
<organism evidence="1 2">
    <name type="scientific">Xenopus laevis</name>
    <name type="common">African clawed frog</name>
    <dbReference type="NCBI Taxonomy" id="8355"/>
    <lineage>
        <taxon>Eukaryota</taxon>
        <taxon>Metazoa</taxon>
        <taxon>Chordata</taxon>
        <taxon>Craniata</taxon>
        <taxon>Vertebrata</taxon>
        <taxon>Euteleostomi</taxon>
        <taxon>Amphibia</taxon>
        <taxon>Batrachia</taxon>
        <taxon>Anura</taxon>
        <taxon>Pipoidea</taxon>
        <taxon>Pipidae</taxon>
        <taxon>Xenopodinae</taxon>
        <taxon>Xenopus</taxon>
        <taxon>Xenopus</taxon>
    </lineage>
</organism>
<dbReference type="EMBL" id="CM004477">
    <property type="protein sequence ID" value="OCT74189.1"/>
    <property type="molecule type" value="Genomic_DNA"/>
</dbReference>
<proteinExistence type="predicted"/>
<sequence length="66" mass="7118">MVAGGAATAVAGAAVEPHWLVPLPHPLAEACRLEMGVEEDFSLDHVAVECCSKCRLWLGSWMGERR</sequence>
<name>A0A974CIS5_XENLA</name>
<accession>A0A974CIS5</accession>
<dbReference type="AlphaFoldDB" id="A0A974CIS5"/>
<gene>
    <name evidence="1" type="ORF">XELAEV_18033147mg</name>
</gene>
<reference evidence="2" key="1">
    <citation type="journal article" date="2016" name="Nature">
        <title>Genome evolution in the allotetraploid frog Xenopus laevis.</title>
        <authorList>
            <person name="Session A.M."/>
            <person name="Uno Y."/>
            <person name="Kwon T."/>
            <person name="Chapman J.A."/>
            <person name="Toyoda A."/>
            <person name="Takahashi S."/>
            <person name="Fukui A."/>
            <person name="Hikosaka A."/>
            <person name="Suzuki A."/>
            <person name="Kondo M."/>
            <person name="van Heeringen S.J."/>
            <person name="Quigley I."/>
            <person name="Heinz S."/>
            <person name="Ogino H."/>
            <person name="Ochi H."/>
            <person name="Hellsten U."/>
            <person name="Lyons J.B."/>
            <person name="Simakov O."/>
            <person name="Putnam N."/>
            <person name="Stites J."/>
            <person name="Kuroki Y."/>
            <person name="Tanaka T."/>
            <person name="Michiue T."/>
            <person name="Watanabe M."/>
            <person name="Bogdanovic O."/>
            <person name="Lister R."/>
            <person name="Georgiou G."/>
            <person name="Paranjpe S.S."/>
            <person name="van Kruijsbergen I."/>
            <person name="Shu S."/>
            <person name="Carlson J."/>
            <person name="Kinoshita T."/>
            <person name="Ohta Y."/>
            <person name="Mawaribuchi S."/>
            <person name="Jenkins J."/>
            <person name="Grimwood J."/>
            <person name="Schmutz J."/>
            <person name="Mitros T."/>
            <person name="Mozaffari S.V."/>
            <person name="Suzuki Y."/>
            <person name="Haramoto Y."/>
            <person name="Yamamoto T.S."/>
            <person name="Takagi C."/>
            <person name="Heald R."/>
            <person name="Miller K."/>
            <person name="Haudenschild C."/>
            <person name="Kitzman J."/>
            <person name="Nakayama T."/>
            <person name="Izutsu Y."/>
            <person name="Robert J."/>
            <person name="Fortriede J."/>
            <person name="Burns K."/>
            <person name="Lotay V."/>
            <person name="Karimi K."/>
            <person name="Yasuoka Y."/>
            <person name="Dichmann D.S."/>
            <person name="Flajnik M.F."/>
            <person name="Houston D.W."/>
            <person name="Shendure J."/>
            <person name="DuPasquier L."/>
            <person name="Vize P.D."/>
            <person name="Zorn A.M."/>
            <person name="Ito M."/>
            <person name="Marcotte E.M."/>
            <person name="Wallingford J.B."/>
            <person name="Ito Y."/>
            <person name="Asashima M."/>
            <person name="Ueno N."/>
            <person name="Matsuda Y."/>
            <person name="Veenstra G.J."/>
            <person name="Fujiyama A."/>
            <person name="Harland R.M."/>
            <person name="Taira M."/>
            <person name="Rokhsar D.S."/>
        </authorList>
    </citation>
    <scope>NUCLEOTIDE SEQUENCE [LARGE SCALE GENOMIC DNA]</scope>
    <source>
        <strain evidence="2">J</strain>
    </source>
</reference>
<dbReference type="Proteomes" id="UP000694892">
    <property type="component" value="Chromosome 6S"/>
</dbReference>
<evidence type="ECO:0000313" key="1">
    <source>
        <dbReference type="EMBL" id="OCT74189.1"/>
    </source>
</evidence>
<evidence type="ECO:0000313" key="2">
    <source>
        <dbReference type="Proteomes" id="UP000694892"/>
    </source>
</evidence>